<dbReference type="InterPro" id="IPR000943">
    <property type="entry name" value="RNA_pol_sigma70"/>
</dbReference>
<dbReference type="GO" id="GO:0006352">
    <property type="term" value="P:DNA-templated transcription initiation"/>
    <property type="evidence" value="ECO:0007669"/>
    <property type="project" value="InterPro"/>
</dbReference>
<dbReference type="PANTHER" id="PTHR30385">
    <property type="entry name" value="SIGMA FACTOR F FLAGELLAR"/>
    <property type="match status" value="1"/>
</dbReference>
<sequence>MINQEVFLQYRQNRNIAIRNQIVEAYLYMVEILIRRYLNKGVDYDDLYQVGAMALVAAVDRFDPEKGFEFSSFATPTILGEIKRYFRDKEWSMKVPRRTKEISLKLSSAKEELFEKCGRTPTVAELAEHLELTQEEVLEAIESSKAYATYSLNQSIDDSERELVNYEKFASIEEKGYNSVEDFEIIKAVFKNFNEKEKSVFKLRYVENKTQSDIAEQLGVSQMTISRIEKSIRHKFHEELQR</sequence>
<dbReference type="InterPro" id="IPR007630">
    <property type="entry name" value="RNA_pol_sigma70_r4"/>
</dbReference>
<dbReference type="GO" id="GO:0003677">
    <property type="term" value="F:DNA binding"/>
    <property type="evidence" value="ECO:0007669"/>
    <property type="project" value="UniProtKB-KW"/>
</dbReference>
<dbReference type="InterPro" id="IPR013325">
    <property type="entry name" value="RNA_pol_sigma_r2"/>
</dbReference>
<organism evidence="8 9">
    <name type="scientific">Clostridium aminobutyricum</name>
    <dbReference type="NCBI Taxonomy" id="33953"/>
    <lineage>
        <taxon>Bacteria</taxon>
        <taxon>Bacillati</taxon>
        <taxon>Bacillota</taxon>
        <taxon>Clostridia</taxon>
        <taxon>Eubacteriales</taxon>
        <taxon>Clostridiaceae</taxon>
        <taxon>Clostridium</taxon>
    </lineage>
</organism>
<keyword evidence="6" id="KW-0804">Transcription</keyword>
<proteinExistence type="inferred from homology"/>
<evidence type="ECO:0000256" key="3">
    <source>
        <dbReference type="ARBA" id="ARBA00023015"/>
    </source>
</evidence>
<reference evidence="8" key="1">
    <citation type="submission" date="2021-02" db="EMBL/GenBank/DDBJ databases">
        <title>Abyssanaerobacter marinus gen.nov., sp., nov, anaerobic bacterium isolated from the Onnuri vent field of Indian Ocean and suggestion of Mogibacteriaceae fam. nov., and proposal of reclassification of ambiguous this family's genus member.</title>
        <authorList>
            <person name="Kim Y.J."/>
            <person name="Yang J.-A."/>
        </authorList>
    </citation>
    <scope>NUCLEOTIDE SEQUENCE</scope>
    <source>
        <strain evidence="8">DSM 2634</strain>
    </source>
</reference>
<keyword evidence="4" id="KW-0731">Sigma factor</keyword>
<dbReference type="PROSITE" id="PS50943">
    <property type="entry name" value="HTH_CROC1"/>
    <property type="match status" value="1"/>
</dbReference>
<comment type="caution">
    <text evidence="8">The sequence shown here is derived from an EMBL/GenBank/DDBJ whole genome shotgun (WGS) entry which is preliminary data.</text>
</comment>
<dbReference type="InterPro" id="IPR001387">
    <property type="entry name" value="Cro/C1-type_HTH"/>
</dbReference>
<dbReference type="InterPro" id="IPR007624">
    <property type="entry name" value="RNA_pol_sigma70_r3"/>
</dbReference>
<evidence type="ECO:0000256" key="5">
    <source>
        <dbReference type="ARBA" id="ARBA00023125"/>
    </source>
</evidence>
<dbReference type="GO" id="GO:0016987">
    <property type="term" value="F:sigma factor activity"/>
    <property type="evidence" value="ECO:0007669"/>
    <property type="project" value="UniProtKB-KW"/>
</dbReference>
<dbReference type="NCBIfam" id="TIGR02980">
    <property type="entry name" value="SigBFG"/>
    <property type="match status" value="1"/>
</dbReference>
<dbReference type="CDD" id="cd06171">
    <property type="entry name" value="Sigma70_r4"/>
    <property type="match status" value="1"/>
</dbReference>
<accession>A0A939D8H1</accession>
<dbReference type="Pfam" id="PF04539">
    <property type="entry name" value="Sigma70_r3"/>
    <property type="match status" value="1"/>
</dbReference>
<name>A0A939D8H1_CLOAM</name>
<evidence type="ECO:0000256" key="2">
    <source>
        <dbReference type="ARBA" id="ARBA00022969"/>
    </source>
</evidence>
<dbReference type="GO" id="GO:0030435">
    <property type="term" value="P:sporulation resulting in formation of a cellular spore"/>
    <property type="evidence" value="ECO:0007669"/>
    <property type="project" value="UniProtKB-KW"/>
</dbReference>
<keyword evidence="3" id="KW-0805">Transcription regulation</keyword>
<dbReference type="PANTHER" id="PTHR30385:SF4">
    <property type="entry name" value="RNA POLYMERASE SIGMA-E FACTOR"/>
    <property type="match status" value="1"/>
</dbReference>
<evidence type="ECO:0000313" key="9">
    <source>
        <dbReference type="Proteomes" id="UP000664545"/>
    </source>
</evidence>
<evidence type="ECO:0000259" key="7">
    <source>
        <dbReference type="PROSITE" id="PS50943"/>
    </source>
</evidence>
<keyword evidence="5" id="KW-0238">DNA-binding</keyword>
<protein>
    <submittedName>
        <fullName evidence="8">SigB/SigF/SigG family RNA polymerase sigma factor</fullName>
    </submittedName>
</protein>
<keyword evidence="9" id="KW-1185">Reference proteome</keyword>
<dbReference type="SUPFAM" id="SSF88946">
    <property type="entry name" value="Sigma2 domain of RNA polymerase sigma factors"/>
    <property type="match status" value="1"/>
</dbReference>
<dbReference type="NCBIfam" id="TIGR02937">
    <property type="entry name" value="sigma70-ECF"/>
    <property type="match status" value="1"/>
</dbReference>
<dbReference type="InterPro" id="IPR014284">
    <property type="entry name" value="RNA_pol_sigma-70_dom"/>
</dbReference>
<dbReference type="SUPFAM" id="SSF88659">
    <property type="entry name" value="Sigma3 and sigma4 domains of RNA polymerase sigma factors"/>
    <property type="match status" value="2"/>
</dbReference>
<dbReference type="Gene3D" id="1.10.10.10">
    <property type="entry name" value="Winged helix-like DNA-binding domain superfamily/Winged helix DNA-binding domain"/>
    <property type="match status" value="1"/>
</dbReference>
<evidence type="ECO:0000313" key="8">
    <source>
        <dbReference type="EMBL" id="MBN7773359.1"/>
    </source>
</evidence>
<dbReference type="Gene3D" id="1.10.10.60">
    <property type="entry name" value="Homeodomain-like"/>
    <property type="match status" value="1"/>
</dbReference>
<dbReference type="PRINTS" id="PR00046">
    <property type="entry name" value="SIGMA70FCT"/>
</dbReference>
<comment type="similarity">
    <text evidence="1">Belongs to the sigma-70 factor family.</text>
</comment>
<dbReference type="AlphaFoldDB" id="A0A939D8H1"/>
<gene>
    <name evidence="8" type="ORF">JYB65_08295</name>
</gene>
<dbReference type="RefSeq" id="WP_206582178.1">
    <property type="nucleotide sequence ID" value="NZ_JAFJZZ010000002.1"/>
</dbReference>
<evidence type="ECO:0000256" key="6">
    <source>
        <dbReference type="ARBA" id="ARBA00023163"/>
    </source>
</evidence>
<dbReference type="EMBL" id="JAFJZZ010000002">
    <property type="protein sequence ID" value="MBN7773359.1"/>
    <property type="molecule type" value="Genomic_DNA"/>
</dbReference>
<feature type="domain" description="HTH cro/C1-type" evidence="7">
    <location>
        <begin position="208"/>
        <end position="230"/>
    </location>
</feature>
<dbReference type="Gene3D" id="1.20.120.1810">
    <property type="match status" value="1"/>
</dbReference>
<dbReference type="Pfam" id="PF04542">
    <property type="entry name" value="Sigma70_r2"/>
    <property type="match status" value="1"/>
</dbReference>
<dbReference type="InterPro" id="IPR007627">
    <property type="entry name" value="RNA_pol_sigma70_r2"/>
</dbReference>
<evidence type="ECO:0000256" key="1">
    <source>
        <dbReference type="ARBA" id="ARBA00007788"/>
    </source>
</evidence>
<evidence type="ECO:0000256" key="4">
    <source>
        <dbReference type="ARBA" id="ARBA00023082"/>
    </source>
</evidence>
<dbReference type="Pfam" id="PF04545">
    <property type="entry name" value="Sigma70_r4"/>
    <property type="match status" value="1"/>
</dbReference>
<dbReference type="InterPro" id="IPR013324">
    <property type="entry name" value="RNA_pol_sigma_r3/r4-like"/>
</dbReference>
<dbReference type="InterPro" id="IPR036388">
    <property type="entry name" value="WH-like_DNA-bd_sf"/>
</dbReference>
<dbReference type="InterPro" id="IPR014322">
    <property type="entry name" value="RNA_pol_sigma-B/F/G"/>
</dbReference>
<keyword evidence="2" id="KW-0749">Sporulation</keyword>
<dbReference type="Proteomes" id="UP000664545">
    <property type="component" value="Unassembled WGS sequence"/>
</dbReference>